<comment type="similarity">
    <text evidence="1 7">Belongs to the acylphosphatase family.</text>
</comment>
<dbReference type="PROSITE" id="PS00150">
    <property type="entry name" value="ACYLPHOSPHATASE_1"/>
    <property type="match status" value="1"/>
</dbReference>
<keyword evidence="4 6" id="KW-0378">Hydrolase</keyword>
<dbReference type="AlphaFoldDB" id="A0A1G1XNU9"/>
<sequence length="92" mass="10432">MSEKARVSIIINGQVQGVFFRYKTQQEAQKLGLTGWVRNNADSSVEILAEGDKDKLEELIAWCKAGPRSAQVENVEVNWAPYRGEFEGFEIR</sequence>
<evidence type="ECO:0000256" key="3">
    <source>
        <dbReference type="ARBA" id="ARBA00015991"/>
    </source>
</evidence>
<dbReference type="EC" id="3.6.1.7" evidence="2 6"/>
<dbReference type="SUPFAM" id="SSF54975">
    <property type="entry name" value="Acylphosphatase/BLUF domain-like"/>
    <property type="match status" value="1"/>
</dbReference>
<dbReference type="Pfam" id="PF00708">
    <property type="entry name" value="Acylphosphatase"/>
    <property type="match status" value="1"/>
</dbReference>
<dbReference type="InterPro" id="IPR036046">
    <property type="entry name" value="Acylphosphatase-like_dom_sf"/>
</dbReference>
<dbReference type="InterPro" id="IPR001792">
    <property type="entry name" value="Acylphosphatase-like_dom"/>
</dbReference>
<feature type="active site" evidence="6">
    <location>
        <position position="21"/>
    </location>
</feature>
<feature type="active site" evidence="6">
    <location>
        <position position="39"/>
    </location>
</feature>
<dbReference type="PROSITE" id="PS51160">
    <property type="entry name" value="ACYLPHOSPHATASE_3"/>
    <property type="match status" value="1"/>
</dbReference>
<dbReference type="GO" id="GO:0003998">
    <property type="term" value="F:acylphosphatase activity"/>
    <property type="evidence" value="ECO:0007669"/>
    <property type="project" value="UniProtKB-EC"/>
</dbReference>
<evidence type="ECO:0000256" key="7">
    <source>
        <dbReference type="RuleBase" id="RU004168"/>
    </source>
</evidence>
<comment type="caution">
    <text evidence="9">The sequence shown here is derived from an EMBL/GenBank/DDBJ whole genome shotgun (WGS) entry which is preliminary data.</text>
</comment>
<dbReference type="EMBL" id="MHHZ01000014">
    <property type="protein sequence ID" value="OGY41728.1"/>
    <property type="molecule type" value="Genomic_DNA"/>
</dbReference>
<protein>
    <recommendedName>
        <fullName evidence="3 6">acylphosphatase</fullName>
        <ecNumber evidence="2 6">3.6.1.7</ecNumber>
    </recommendedName>
</protein>
<comment type="catalytic activity">
    <reaction evidence="5 6">
        <text>an acyl phosphate + H2O = a carboxylate + phosphate + H(+)</text>
        <dbReference type="Rhea" id="RHEA:14965"/>
        <dbReference type="ChEBI" id="CHEBI:15377"/>
        <dbReference type="ChEBI" id="CHEBI:15378"/>
        <dbReference type="ChEBI" id="CHEBI:29067"/>
        <dbReference type="ChEBI" id="CHEBI:43474"/>
        <dbReference type="ChEBI" id="CHEBI:59918"/>
        <dbReference type="EC" id="3.6.1.7"/>
    </reaction>
</comment>
<dbReference type="PRINTS" id="PR00112">
    <property type="entry name" value="ACYLPHPHTASE"/>
</dbReference>
<evidence type="ECO:0000256" key="6">
    <source>
        <dbReference type="PROSITE-ProRule" id="PRU00520"/>
    </source>
</evidence>
<dbReference type="PANTHER" id="PTHR47268">
    <property type="entry name" value="ACYLPHOSPHATASE"/>
    <property type="match status" value="1"/>
</dbReference>
<evidence type="ECO:0000259" key="8">
    <source>
        <dbReference type="PROSITE" id="PS51160"/>
    </source>
</evidence>
<evidence type="ECO:0000313" key="10">
    <source>
        <dbReference type="Proteomes" id="UP000176498"/>
    </source>
</evidence>
<evidence type="ECO:0000256" key="5">
    <source>
        <dbReference type="ARBA" id="ARBA00047645"/>
    </source>
</evidence>
<name>A0A1G1XNU9_9BACT</name>
<reference evidence="9 10" key="1">
    <citation type="journal article" date="2016" name="Nat. Commun.">
        <title>Thousands of microbial genomes shed light on interconnected biogeochemical processes in an aquifer system.</title>
        <authorList>
            <person name="Anantharaman K."/>
            <person name="Brown C.T."/>
            <person name="Hug L.A."/>
            <person name="Sharon I."/>
            <person name="Castelle C.J."/>
            <person name="Probst A.J."/>
            <person name="Thomas B.C."/>
            <person name="Singh A."/>
            <person name="Wilkins M.J."/>
            <person name="Karaoz U."/>
            <person name="Brodie E.L."/>
            <person name="Williams K.H."/>
            <person name="Hubbard S.S."/>
            <person name="Banfield J.F."/>
        </authorList>
    </citation>
    <scope>NUCLEOTIDE SEQUENCE [LARGE SCALE GENOMIC DNA]</scope>
</reference>
<evidence type="ECO:0000256" key="4">
    <source>
        <dbReference type="ARBA" id="ARBA00022801"/>
    </source>
</evidence>
<organism evidence="9 10">
    <name type="scientific">Candidatus Buchananbacteria bacterium RBG_13_36_9</name>
    <dbReference type="NCBI Taxonomy" id="1797530"/>
    <lineage>
        <taxon>Bacteria</taxon>
        <taxon>Candidatus Buchananiibacteriota</taxon>
    </lineage>
</organism>
<proteinExistence type="inferred from homology"/>
<accession>A0A1G1XNU9</accession>
<dbReference type="InterPro" id="IPR020456">
    <property type="entry name" value="Acylphosphatase"/>
</dbReference>
<evidence type="ECO:0000256" key="1">
    <source>
        <dbReference type="ARBA" id="ARBA00005614"/>
    </source>
</evidence>
<gene>
    <name evidence="9" type="ORF">A2Y82_02505</name>
</gene>
<dbReference type="FunFam" id="3.30.70.100:FF:000012">
    <property type="entry name" value="Acylphosphatase"/>
    <property type="match status" value="1"/>
</dbReference>
<dbReference type="InterPro" id="IPR017968">
    <property type="entry name" value="Acylphosphatase_CS"/>
</dbReference>
<feature type="domain" description="Acylphosphatase-like" evidence="8">
    <location>
        <begin position="6"/>
        <end position="92"/>
    </location>
</feature>
<evidence type="ECO:0000256" key="2">
    <source>
        <dbReference type="ARBA" id="ARBA00012150"/>
    </source>
</evidence>
<dbReference type="PANTHER" id="PTHR47268:SF4">
    <property type="entry name" value="ACYLPHOSPHATASE"/>
    <property type="match status" value="1"/>
</dbReference>
<dbReference type="Gene3D" id="3.30.70.100">
    <property type="match status" value="1"/>
</dbReference>
<evidence type="ECO:0000313" key="9">
    <source>
        <dbReference type="EMBL" id="OGY41728.1"/>
    </source>
</evidence>
<dbReference type="Proteomes" id="UP000176498">
    <property type="component" value="Unassembled WGS sequence"/>
</dbReference>
<dbReference type="NCBIfam" id="NF011000">
    <property type="entry name" value="PRK14426.1"/>
    <property type="match status" value="1"/>
</dbReference>